<accession>A0A7R9YWF4</accession>
<proteinExistence type="predicted"/>
<dbReference type="InterPro" id="IPR004827">
    <property type="entry name" value="bZIP"/>
</dbReference>
<name>A0A7R9YWF4_9CHLO</name>
<dbReference type="AlphaFoldDB" id="A0A7R9YWF4"/>
<feature type="region of interest" description="Disordered" evidence="1">
    <location>
        <begin position="115"/>
        <end position="147"/>
    </location>
</feature>
<feature type="domain" description="BZIP" evidence="2">
    <location>
        <begin position="258"/>
        <end position="322"/>
    </location>
</feature>
<evidence type="ECO:0000313" key="3">
    <source>
        <dbReference type="EMBL" id="CAD8291299.1"/>
    </source>
</evidence>
<evidence type="ECO:0000259" key="2">
    <source>
        <dbReference type="SMART" id="SM00338"/>
    </source>
</evidence>
<protein>
    <recommendedName>
        <fullName evidence="2">BZIP domain-containing protein</fullName>
    </recommendedName>
</protein>
<feature type="compositionally biased region" description="Gly residues" evidence="1">
    <location>
        <begin position="1"/>
        <end position="12"/>
    </location>
</feature>
<reference evidence="3" key="1">
    <citation type="submission" date="2021-01" db="EMBL/GenBank/DDBJ databases">
        <authorList>
            <person name="Corre E."/>
            <person name="Pelletier E."/>
            <person name="Niang G."/>
            <person name="Scheremetjew M."/>
            <person name="Finn R."/>
            <person name="Kale V."/>
            <person name="Holt S."/>
            <person name="Cochrane G."/>
            <person name="Meng A."/>
            <person name="Brown T."/>
            <person name="Cohen L."/>
        </authorList>
    </citation>
    <scope>NUCLEOTIDE SEQUENCE</scope>
    <source>
        <strain evidence="3">CCMP219</strain>
    </source>
</reference>
<dbReference type="SUPFAM" id="SSF57959">
    <property type="entry name" value="Leucine zipper domain"/>
    <property type="match status" value="1"/>
</dbReference>
<organism evidence="3">
    <name type="scientific">Chlamydomonas euryale</name>
    <dbReference type="NCBI Taxonomy" id="1486919"/>
    <lineage>
        <taxon>Eukaryota</taxon>
        <taxon>Viridiplantae</taxon>
        <taxon>Chlorophyta</taxon>
        <taxon>core chlorophytes</taxon>
        <taxon>Chlorophyceae</taxon>
        <taxon>CS clade</taxon>
        <taxon>Chlamydomonadales</taxon>
        <taxon>Chlamydomonadaceae</taxon>
        <taxon>Chlamydomonas</taxon>
    </lineage>
</organism>
<feature type="compositionally biased region" description="Low complexity" evidence="1">
    <location>
        <begin position="180"/>
        <end position="195"/>
    </location>
</feature>
<gene>
    <name evidence="3" type="ORF">CEUR00632_LOCUS10886</name>
</gene>
<feature type="compositionally biased region" description="Basic and acidic residues" evidence="1">
    <location>
        <begin position="44"/>
        <end position="72"/>
    </location>
</feature>
<feature type="region of interest" description="Disordered" evidence="1">
    <location>
        <begin position="1"/>
        <end position="98"/>
    </location>
</feature>
<feature type="region of interest" description="Disordered" evidence="1">
    <location>
        <begin position="167"/>
        <end position="197"/>
    </location>
</feature>
<dbReference type="EMBL" id="HBEC01023835">
    <property type="protein sequence ID" value="CAD8291299.1"/>
    <property type="molecule type" value="Transcribed_RNA"/>
</dbReference>
<evidence type="ECO:0000256" key="1">
    <source>
        <dbReference type="SAM" id="MobiDB-lite"/>
    </source>
</evidence>
<dbReference type="GO" id="GO:0003700">
    <property type="term" value="F:DNA-binding transcription factor activity"/>
    <property type="evidence" value="ECO:0007669"/>
    <property type="project" value="InterPro"/>
</dbReference>
<dbReference type="InterPro" id="IPR046347">
    <property type="entry name" value="bZIP_sf"/>
</dbReference>
<dbReference type="SMART" id="SM00338">
    <property type="entry name" value="BRLZ"/>
    <property type="match status" value="1"/>
</dbReference>
<sequence>MSGSGSGAGAVVGGASDCAMNSGCDRKRSFGMSESSQSHSEWMALKDRHEVVGGRAVHDELDAETKQGESRVPEPAIDRAAPAGAPRHRPERAAAVRARREVGEYIRATTGSGLLATSRSMPEPEWRASPKTPAGAKHAPRVGSSDRAAFGVGGHFGMAAGECGTSAKRRQTGDVEHAVQRSQAGGNAAASGRGSPELLPVDMAEEESTLEQTLSLPVTAEELQDGSLTDVGGSLMKCVHKKGKGGRNPAGDARLDPSIDPKKAMRIMANRLSAARSKLRQKLVTEGQRVKVEMLQSQKEKILEELERLTVACQKLEAFNDARVRAIETGNPLDVKASEECDVWQPAMESRPQQRRPMPSGHIVTSGGGAHGVGQLKPVGSAPLPRLAAPAAQAAPHTLHPTHSLPMATHCGKSMTPAGGWSTSVRYPPHSLQRPHMRHTMDAGVMFSTPKGISMMSPLSAGFTSLDIESNLPAS</sequence>